<feature type="non-terminal residue" evidence="1">
    <location>
        <position position="1"/>
    </location>
</feature>
<dbReference type="OrthoDB" id="6103123at2759"/>
<dbReference type="EnsemblMetazoa" id="CapteT127864">
    <property type="protein sequence ID" value="CapteP127864"/>
    <property type="gene ID" value="CapteG127864"/>
</dbReference>
<sequence>WQNRDWEVREYWGGATPESKACGCFMDNSCAVHNAKCNCANDKQLRIDEGYLTHTPDLPMTKFFAGDTGGAIEVGYHTLGPFTCYGENSPE</sequence>
<gene>
    <name evidence="1" type="ORF">CAPTEDRAFT_127864</name>
</gene>
<evidence type="ECO:0000313" key="2">
    <source>
        <dbReference type="EnsemblMetazoa" id="CapteP127864"/>
    </source>
</evidence>
<name>R7UDT1_CAPTE</name>
<proteinExistence type="predicted"/>
<keyword evidence="3" id="KW-1185">Reference proteome</keyword>
<dbReference type="EMBL" id="AMQN01001381">
    <property type="status" value="NOT_ANNOTATED_CDS"/>
    <property type="molecule type" value="Genomic_DNA"/>
</dbReference>
<protein>
    <submittedName>
        <fullName evidence="1 2">Uncharacterized protein</fullName>
    </submittedName>
</protein>
<evidence type="ECO:0000313" key="3">
    <source>
        <dbReference type="Proteomes" id="UP000014760"/>
    </source>
</evidence>
<accession>R7UDT1</accession>
<reference evidence="2" key="3">
    <citation type="submission" date="2015-06" db="UniProtKB">
        <authorList>
            <consortium name="EnsemblMetazoa"/>
        </authorList>
    </citation>
    <scope>IDENTIFICATION</scope>
</reference>
<dbReference type="STRING" id="283909.R7UDT1"/>
<reference evidence="3" key="1">
    <citation type="submission" date="2012-12" db="EMBL/GenBank/DDBJ databases">
        <authorList>
            <person name="Hellsten U."/>
            <person name="Grimwood J."/>
            <person name="Chapman J.A."/>
            <person name="Shapiro H."/>
            <person name="Aerts A."/>
            <person name="Otillar R.P."/>
            <person name="Terry A.Y."/>
            <person name="Boore J.L."/>
            <person name="Simakov O."/>
            <person name="Marletaz F."/>
            <person name="Cho S.-J."/>
            <person name="Edsinger-Gonzales E."/>
            <person name="Havlak P."/>
            <person name="Kuo D.-H."/>
            <person name="Larsson T."/>
            <person name="Lv J."/>
            <person name="Arendt D."/>
            <person name="Savage R."/>
            <person name="Osoegawa K."/>
            <person name="de Jong P."/>
            <person name="Lindberg D.R."/>
            <person name="Seaver E.C."/>
            <person name="Weisblat D.A."/>
            <person name="Putnam N.H."/>
            <person name="Grigoriev I.V."/>
            <person name="Rokhsar D.S."/>
        </authorList>
    </citation>
    <scope>NUCLEOTIDE SEQUENCE</scope>
    <source>
        <strain evidence="3">I ESC-2004</strain>
    </source>
</reference>
<reference evidence="1 3" key="2">
    <citation type="journal article" date="2013" name="Nature">
        <title>Insights into bilaterian evolution from three spiralian genomes.</title>
        <authorList>
            <person name="Simakov O."/>
            <person name="Marletaz F."/>
            <person name="Cho S.J."/>
            <person name="Edsinger-Gonzales E."/>
            <person name="Havlak P."/>
            <person name="Hellsten U."/>
            <person name="Kuo D.H."/>
            <person name="Larsson T."/>
            <person name="Lv J."/>
            <person name="Arendt D."/>
            <person name="Savage R."/>
            <person name="Osoegawa K."/>
            <person name="de Jong P."/>
            <person name="Grimwood J."/>
            <person name="Chapman J.A."/>
            <person name="Shapiro H."/>
            <person name="Aerts A."/>
            <person name="Otillar R.P."/>
            <person name="Terry A.Y."/>
            <person name="Boore J.L."/>
            <person name="Grigoriev I.V."/>
            <person name="Lindberg D.R."/>
            <person name="Seaver E.C."/>
            <person name="Weisblat D.A."/>
            <person name="Putnam N.H."/>
            <person name="Rokhsar D.S."/>
        </authorList>
    </citation>
    <scope>NUCLEOTIDE SEQUENCE</scope>
    <source>
        <strain evidence="1 3">I ESC-2004</strain>
    </source>
</reference>
<dbReference type="HOGENOM" id="CLU_134783_1_0_1"/>
<dbReference type="AlphaFoldDB" id="R7UDT1"/>
<dbReference type="EMBL" id="AMQN01001380">
    <property type="status" value="NOT_ANNOTATED_CDS"/>
    <property type="molecule type" value="Genomic_DNA"/>
</dbReference>
<dbReference type="EMBL" id="KB302197">
    <property type="protein sequence ID" value="ELU04555.1"/>
    <property type="molecule type" value="Genomic_DNA"/>
</dbReference>
<dbReference type="Proteomes" id="UP000014760">
    <property type="component" value="Unassembled WGS sequence"/>
</dbReference>
<evidence type="ECO:0000313" key="1">
    <source>
        <dbReference type="EMBL" id="ELU04555.1"/>
    </source>
</evidence>
<dbReference type="OMA" id="GIDENCV"/>
<organism evidence="1">
    <name type="scientific">Capitella teleta</name>
    <name type="common">Polychaete worm</name>
    <dbReference type="NCBI Taxonomy" id="283909"/>
    <lineage>
        <taxon>Eukaryota</taxon>
        <taxon>Metazoa</taxon>
        <taxon>Spiralia</taxon>
        <taxon>Lophotrochozoa</taxon>
        <taxon>Annelida</taxon>
        <taxon>Polychaeta</taxon>
        <taxon>Sedentaria</taxon>
        <taxon>Scolecida</taxon>
        <taxon>Capitellidae</taxon>
        <taxon>Capitella</taxon>
    </lineage>
</organism>